<keyword evidence="3" id="KW-1185">Reference proteome</keyword>
<dbReference type="SMART" id="SM00829">
    <property type="entry name" value="PKS_ER"/>
    <property type="match status" value="1"/>
</dbReference>
<dbReference type="Pfam" id="PF00107">
    <property type="entry name" value="ADH_zinc_N"/>
    <property type="match status" value="1"/>
</dbReference>
<gene>
    <name evidence="2" type="ORF">C8E89_11212</name>
</gene>
<dbReference type="GO" id="GO:0016491">
    <property type="term" value="F:oxidoreductase activity"/>
    <property type="evidence" value="ECO:0007669"/>
    <property type="project" value="InterPro"/>
</dbReference>
<dbReference type="PANTHER" id="PTHR43677:SF4">
    <property type="entry name" value="QUINONE OXIDOREDUCTASE-LIKE PROTEIN 2"/>
    <property type="match status" value="1"/>
</dbReference>
<name>A0A318HH29_9MYCO</name>
<dbReference type="InterPro" id="IPR011032">
    <property type="entry name" value="GroES-like_sf"/>
</dbReference>
<dbReference type="CDD" id="cd08241">
    <property type="entry name" value="QOR1"/>
    <property type="match status" value="1"/>
</dbReference>
<dbReference type="EMBL" id="QJJU01000012">
    <property type="protein sequence ID" value="PXX06807.1"/>
    <property type="molecule type" value="Genomic_DNA"/>
</dbReference>
<dbReference type="InterPro" id="IPR020843">
    <property type="entry name" value="ER"/>
</dbReference>
<feature type="domain" description="Enoyl reductase (ER)" evidence="1">
    <location>
        <begin position="10"/>
        <end position="323"/>
    </location>
</feature>
<dbReference type="OrthoDB" id="4190732at2"/>
<dbReference type="InterPro" id="IPR051397">
    <property type="entry name" value="Zn-ADH-like_protein"/>
</dbReference>
<dbReference type="Gene3D" id="3.40.50.720">
    <property type="entry name" value="NAD(P)-binding Rossmann-like Domain"/>
    <property type="match status" value="1"/>
</dbReference>
<protein>
    <submittedName>
        <fullName evidence="2">NADPH:quinone reductase-like Zn-dependent oxidoreductase</fullName>
    </submittedName>
</protein>
<dbReference type="InterPro" id="IPR013154">
    <property type="entry name" value="ADH-like_N"/>
</dbReference>
<reference evidence="3" key="1">
    <citation type="submission" date="2018-05" db="EMBL/GenBank/DDBJ databases">
        <authorList>
            <person name="Deangelis K."/>
            <person name="Huntemann M."/>
            <person name="Clum A."/>
            <person name="Pillay M."/>
            <person name="Palaniappan K."/>
            <person name="Varghese N."/>
            <person name="Mikhailova N."/>
            <person name="Stamatis D."/>
            <person name="Reddy T."/>
            <person name="Daum C."/>
            <person name="Shapiro N."/>
            <person name="Ivanova N."/>
            <person name="Kyrpides N."/>
            <person name="Woyke T."/>
        </authorList>
    </citation>
    <scope>NUCLEOTIDE SEQUENCE [LARGE SCALE GENOMIC DNA]</scope>
    <source>
        <strain evidence="3">GAS496</strain>
    </source>
</reference>
<proteinExistence type="predicted"/>
<dbReference type="SUPFAM" id="SSF51735">
    <property type="entry name" value="NAD(P)-binding Rossmann-fold domains"/>
    <property type="match status" value="1"/>
</dbReference>
<dbReference type="RefSeq" id="WP_110317514.1">
    <property type="nucleotide sequence ID" value="NZ_QJJU01000012.1"/>
</dbReference>
<dbReference type="SUPFAM" id="SSF50129">
    <property type="entry name" value="GroES-like"/>
    <property type="match status" value="1"/>
</dbReference>
<organism evidence="2 3">
    <name type="scientific">Mycolicibacterium moriokaense</name>
    <dbReference type="NCBI Taxonomy" id="39691"/>
    <lineage>
        <taxon>Bacteria</taxon>
        <taxon>Bacillati</taxon>
        <taxon>Actinomycetota</taxon>
        <taxon>Actinomycetes</taxon>
        <taxon>Mycobacteriales</taxon>
        <taxon>Mycobacteriaceae</taxon>
        <taxon>Mycolicibacterium</taxon>
    </lineage>
</organism>
<dbReference type="InterPro" id="IPR036291">
    <property type="entry name" value="NAD(P)-bd_dom_sf"/>
</dbReference>
<evidence type="ECO:0000313" key="3">
    <source>
        <dbReference type="Proteomes" id="UP000247781"/>
    </source>
</evidence>
<dbReference type="InterPro" id="IPR013149">
    <property type="entry name" value="ADH-like_C"/>
</dbReference>
<dbReference type="Proteomes" id="UP000247781">
    <property type="component" value="Unassembled WGS sequence"/>
</dbReference>
<dbReference type="Pfam" id="PF08240">
    <property type="entry name" value="ADH_N"/>
    <property type="match status" value="1"/>
</dbReference>
<evidence type="ECO:0000259" key="1">
    <source>
        <dbReference type="SMART" id="SM00829"/>
    </source>
</evidence>
<dbReference type="PANTHER" id="PTHR43677">
    <property type="entry name" value="SHORT-CHAIN DEHYDROGENASE/REDUCTASE"/>
    <property type="match status" value="1"/>
</dbReference>
<reference evidence="2 3" key="2">
    <citation type="submission" date="2018-06" db="EMBL/GenBank/DDBJ databases">
        <title>Sequencing of bacterial isolates from soil warming experiment in Harvard Forest, Massachusetts, USA.</title>
        <authorList>
            <person name="Deangelis K.PhD."/>
        </authorList>
    </citation>
    <scope>NUCLEOTIDE SEQUENCE [LARGE SCALE GENOMIC DNA]</scope>
    <source>
        <strain evidence="2 3">GAS496</strain>
    </source>
</reference>
<dbReference type="Gene3D" id="3.90.180.10">
    <property type="entry name" value="Medium-chain alcohol dehydrogenases, catalytic domain"/>
    <property type="match status" value="1"/>
</dbReference>
<dbReference type="AlphaFoldDB" id="A0A318HH29"/>
<sequence length="326" mass="33521">MRAWQVHGKGEPIHVLKQAEIPTPPPAPGQLQVRVTAAGIGLPDVLMARGTYPLTPALPFTPGQELTGVVSAVGTGVDTPIGTRVMSTSGFVEGHGSFAEYTVVYADQAFAVPSALGDAAAAGFWIPHMTGWVALVDRGRITSGDWLAVLGAAGGSGIAAVQLGNALGARVIAVVGDEAKADFCRGLGAEAVVVHEKGGLAADLRAASGGRGVDLIYDPVGGEPAEEAHGALARDGRLLAVGFASGRWPVIDTQVLVMTGTSLFGVFAGAYSRGELEAVHAKLSELLTAGRLLCAVTERVAFDELPRALQRLENRDVIGKLVLDAP</sequence>
<comment type="caution">
    <text evidence="2">The sequence shown here is derived from an EMBL/GenBank/DDBJ whole genome shotgun (WGS) entry which is preliminary data.</text>
</comment>
<accession>A0A318HH29</accession>
<evidence type="ECO:0000313" key="2">
    <source>
        <dbReference type="EMBL" id="PXX06807.1"/>
    </source>
</evidence>